<protein>
    <recommendedName>
        <fullName evidence="2">Lipoprotein</fullName>
    </recommendedName>
</protein>
<evidence type="ECO:0008006" key="2">
    <source>
        <dbReference type="Google" id="ProtNLM"/>
    </source>
</evidence>
<evidence type="ECO:0000313" key="1">
    <source>
        <dbReference type="EMBL" id="XBY45808.1"/>
    </source>
</evidence>
<organism evidence="1">
    <name type="scientific">Methyloraptor flagellatus</name>
    <dbReference type="NCBI Taxonomy" id="3162530"/>
    <lineage>
        <taxon>Bacteria</taxon>
        <taxon>Pseudomonadati</taxon>
        <taxon>Pseudomonadota</taxon>
        <taxon>Alphaproteobacteria</taxon>
        <taxon>Hyphomicrobiales</taxon>
        <taxon>Ancalomicrobiaceae</taxon>
        <taxon>Methyloraptor</taxon>
    </lineage>
</organism>
<dbReference type="EMBL" id="CP158568">
    <property type="protein sequence ID" value="XBY45808.1"/>
    <property type="molecule type" value="Genomic_DNA"/>
</dbReference>
<reference evidence="1" key="1">
    <citation type="submission" date="2024-06" db="EMBL/GenBank/DDBJ databases">
        <title>Methylostella associata gen. nov., sp. nov., a novel Ancalomicrobiaceae-affiliated facultatively methylotrophic bacteria that feed on methanotrophs of the genus Methylococcus.</title>
        <authorList>
            <person name="Saltykova V."/>
            <person name="Danilova O.V."/>
            <person name="Oshkin I.Y."/>
            <person name="Belova S.E."/>
            <person name="Pimenov N.V."/>
            <person name="Dedysh S.N."/>
        </authorList>
    </citation>
    <scope>NUCLEOTIDE SEQUENCE</scope>
    <source>
        <strain evidence="1">S20</strain>
    </source>
</reference>
<proteinExistence type="predicted"/>
<dbReference type="RefSeq" id="WP_407050903.1">
    <property type="nucleotide sequence ID" value="NZ_CP158568.1"/>
</dbReference>
<accession>A0AAU7XFI1</accession>
<dbReference type="AlphaFoldDB" id="A0AAU7XFI1"/>
<name>A0AAU7XFI1_9HYPH</name>
<gene>
    <name evidence="1" type="ORF">ABS361_05985</name>
</gene>
<dbReference type="KEGG" id="mflg:ABS361_05985"/>
<sequence>MAAALAACLGGCSDWTEAVVTSAAASASASTPVADLTPTASTGFPLAGRWAWSTGGRRLPSRDIGCSAGRSHLVIDDTAVRVERDAWSQDVFTIGGWRRIDRDKIELKLDETAQAGRRRLRAVVAVANDRARLVSAEVMVDTSTGLTGDALLKRRLDDGRAVAELEGIFKLENCERATTLALASMRSTIDMGKWELRR</sequence>